<dbReference type="InterPro" id="IPR000847">
    <property type="entry name" value="LysR_HTH_N"/>
</dbReference>
<organism evidence="6 7">
    <name type="scientific">Ancylobacter tetraedralis</name>
    <dbReference type="NCBI Taxonomy" id="217068"/>
    <lineage>
        <taxon>Bacteria</taxon>
        <taxon>Pseudomonadati</taxon>
        <taxon>Pseudomonadota</taxon>
        <taxon>Alphaproteobacteria</taxon>
        <taxon>Hyphomicrobiales</taxon>
        <taxon>Xanthobacteraceae</taxon>
        <taxon>Ancylobacter</taxon>
    </lineage>
</organism>
<gene>
    <name evidence="6" type="ORF">FHS55_004566</name>
</gene>
<dbReference type="InterPro" id="IPR036390">
    <property type="entry name" value="WH_DNA-bd_sf"/>
</dbReference>
<keyword evidence="7" id="KW-1185">Reference proteome</keyword>
<dbReference type="Proteomes" id="UP000533469">
    <property type="component" value="Unassembled WGS sequence"/>
</dbReference>
<dbReference type="Pfam" id="PF00126">
    <property type="entry name" value="HTH_1"/>
    <property type="match status" value="1"/>
</dbReference>
<dbReference type="RefSeq" id="WP_183192111.1">
    <property type="nucleotide sequence ID" value="NZ_JACICD010000017.1"/>
</dbReference>
<proteinExistence type="inferred from homology"/>
<dbReference type="InterPro" id="IPR005119">
    <property type="entry name" value="LysR_subst-bd"/>
</dbReference>
<dbReference type="AlphaFoldDB" id="A0A839ZG36"/>
<reference evidence="6 7" key="1">
    <citation type="submission" date="2020-08" db="EMBL/GenBank/DDBJ databases">
        <title>Genomic Encyclopedia of Type Strains, Phase IV (KMG-IV): sequencing the most valuable type-strain genomes for metagenomic binning, comparative biology and taxonomic classification.</title>
        <authorList>
            <person name="Goeker M."/>
        </authorList>
    </citation>
    <scope>NUCLEOTIDE SEQUENCE [LARGE SCALE GENOMIC DNA]</scope>
    <source>
        <strain evidence="6 7">DSM 5895</strain>
    </source>
</reference>
<keyword evidence="3 6" id="KW-0238">DNA-binding</keyword>
<dbReference type="GO" id="GO:0003700">
    <property type="term" value="F:DNA-binding transcription factor activity"/>
    <property type="evidence" value="ECO:0007669"/>
    <property type="project" value="InterPro"/>
</dbReference>
<evidence type="ECO:0000313" key="7">
    <source>
        <dbReference type="Proteomes" id="UP000533469"/>
    </source>
</evidence>
<accession>A0A839ZG36</accession>
<comment type="caution">
    <text evidence="6">The sequence shown here is derived from an EMBL/GenBank/DDBJ whole genome shotgun (WGS) entry which is preliminary data.</text>
</comment>
<feature type="domain" description="HTH lysR-type" evidence="5">
    <location>
        <begin position="6"/>
        <end position="63"/>
    </location>
</feature>
<dbReference type="Gene3D" id="1.10.10.10">
    <property type="entry name" value="Winged helix-like DNA-binding domain superfamily/Winged helix DNA-binding domain"/>
    <property type="match status" value="1"/>
</dbReference>
<name>A0A839ZG36_9HYPH</name>
<evidence type="ECO:0000259" key="5">
    <source>
        <dbReference type="PROSITE" id="PS50931"/>
    </source>
</evidence>
<keyword evidence="2" id="KW-0805">Transcription regulation</keyword>
<dbReference type="InterPro" id="IPR036388">
    <property type="entry name" value="WH-like_DNA-bd_sf"/>
</dbReference>
<dbReference type="GO" id="GO:0000976">
    <property type="term" value="F:transcription cis-regulatory region binding"/>
    <property type="evidence" value="ECO:0007669"/>
    <property type="project" value="TreeGrafter"/>
</dbReference>
<evidence type="ECO:0000256" key="3">
    <source>
        <dbReference type="ARBA" id="ARBA00023125"/>
    </source>
</evidence>
<dbReference type="SUPFAM" id="SSF53850">
    <property type="entry name" value="Periplasmic binding protein-like II"/>
    <property type="match status" value="1"/>
</dbReference>
<dbReference type="Gene3D" id="3.40.190.10">
    <property type="entry name" value="Periplasmic binding protein-like II"/>
    <property type="match status" value="2"/>
</dbReference>
<dbReference type="PANTHER" id="PTHR30126:SF80">
    <property type="entry name" value="TRANSCRIPTIONAL REGULATOR-RELATED"/>
    <property type="match status" value="1"/>
</dbReference>
<keyword evidence="4" id="KW-0804">Transcription</keyword>
<dbReference type="PANTHER" id="PTHR30126">
    <property type="entry name" value="HTH-TYPE TRANSCRIPTIONAL REGULATOR"/>
    <property type="match status" value="1"/>
</dbReference>
<dbReference type="PROSITE" id="PS50931">
    <property type="entry name" value="HTH_LYSR"/>
    <property type="match status" value="1"/>
</dbReference>
<dbReference type="SUPFAM" id="SSF46785">
    <property type="entry name" value="Winged helix' DNA-binding domain"/>
    <property type="match status" value="1"/>
</dbReference>
<comment type="similarity">
    <text evidence="1">Belongs to the LysR transcriptional regulatory family.</text>
</comment>
<evidence type="ECO:0000313" key="6">
    <source>
        <dbReference type="EMBL" id="MBB3773920.1"/>
    </source>
</evidence>
<evidence type="ECO:0000256" key="1">
    <source>
        <dbReference type="ARBA" id="ARBA00009437"/>
    </source>
</evidence>
<protein>
    <submittedName>
        <fullName evidence="6">DNA-binding transcriptional LysR family regulator</fullName>
    </submittedName>
</protein>
<evidence type="ECO:0000256" key="2">
    <source>
        <dbReference type="ARBA" id="ARBA00023015"/>
    </source>
</evidence>
<sequence length="325" mass="35585">MARAFLVPASLRYLDQVARSGSIQKAAKELNIAASAIDRQILLLEQELDVELFERLPRGMRLTAAGDALVTLARRWRGDERRVAAEIKQLQGMDQGHIRLVAMDSHANGFLPRFVERLAAEQPRISLEVEIASPDDAVTALLAGSADIAAIFNLTPRRDVHVHWSADLPFGCVVAPNHPLAKAETVSLQEVVAHPIALQSRALMIRRYLDARYGWLFADPQKALVTNSLQLVKQLARGGRYVAFTSELDAASELAAGQLRFLPVRDKSVEPQSVSIAIDAKKPLSRIGGIIMNLLTSEIQSSLQSARKADASRVSNMRDEGMSAS</sequence>
<dbReference type="EMBL" id="JACICD010000017">
    <property type="protein sequence ID" value="MBB3773920.1"/>
    <property type="molecule type" value="Genomic_DNA"/>
</dbReference>
<dbReference type="Pfam" id="PF03466">
    <property type="entry name" value="LysR_substrate"/>
    <property type="match status" value="1"/>
</dbReference>
<evidence type="ECO:0000256" key="4">
    <source>
        <dbReference type="ARBA" id="ARBA00023163"/>
    </source>
</evidence>